<dbReference type="AlphaFoldDB" id="A0A1B4VFI0"/>
<keyword evidence="3" id="KW-1185">Reference proteome</keyword>
<organism evidence="2 3">
    <name type="scientific">Sulfurifustis variabilis</name>
    <dbReference type="NCBI Taxonomy" id="1675686"/>
    <lineage>
        <taxon>Bacteria</taxon>
        <taxon>Pseudomonadati</taxon>
        <taxon>Pseudomonadota</taxon>
        <taxon>Gammaproteobacteria</taxon>
        <taxon>Acidiferrobacterales</taxon>
        <taxon>Acidiferrobacteraceae</taxon>
        <taxon>Sulfurifustis</taxon>
    </lineage>
</organism>
<dbReference type="RefSeq" id="WP_148665493.1">
    <property type="nucleotide sequence ID" value="NZ_AP014936.1"/>
</dbReference>
<name>A0A1B4VFI0_9GAMM</name>
<feature type="transmembrane region" description="Helical" evidence="1">
    <location>
        <begin position="103"/>
        <end position="124"/>
    </location>
</feature>
<dbReference type="Proteomes" id="UP000218899">
    <property type="component" value="Chromosome"/>
</dbReference>
<gene>
    <name evidence="2" type="ORF">SVA_2949</name>
</gene>
<sequence length="132" mass="14102">MGAIHPRGILLGLAVFAVLYIGGTFLANVTVRLVADPHSALRWLNPLAFLTWVLSGYVCAMIAKSRGAVNGAVFGALSIAVVAVAQSIFGGNQSFYSTLVEDYYYWIILGVILGGFGGLLGDVYRKFKNKSL</sequence>
<reference evidence="2 3" key="1">
    <citation type="submission" date="2015-08" db="EMBL/GenBank/DDBJ databases">
        <title>Complete genome sequence of Sulfurifustis variabilis.</title>
        <authorList>
            <person name="Miura A."/>
            <person name="Kojima H."/>
            <person name="Fukui M."/>
        </authorList>
    </citation>
    <scope>NUCLEOTIDE SEQUENCE [LARGE SCALE GENOMIC DNA]</scope>
    <source>
        <strain evidence="3">skN76</strain>
    </source>
</reference>
<keyword evidence="1" id="KW-0812">Transmembrane</keyword>
<evidence type="ECO:0000313" key="3">
    <source>
        <dbReference type="Proteomes" id="UP000218899"/>
    </source>
</evidence>
<evidence type="ECO:0000313" key="2">
    <source>
        <dbReference type="EMBL" id="BAU49497.1"/>
    </source>
</evidence>
<keyword evidence="1" id="KW-1133">Transmembrane helix</keyword>
<feature type="transmembrane region" description="Helical" evidence="1">
    <location>
        <begin position="43"/>
        <end position="62"/>
    </location>
</feature>
<proteinExistence type="predicted"/>
<feature type="transmembrane region" description="Helical" evidence="1">
    <location>
        <begin position="9"/>
        <end position="31"/>
    </location>
</feature>
<dbReference type="EMBL" id="AP014936">
    <property type="protein sequence ID" value="BAU49497.1"/>
    <property type="molecule type" value="Genomic_DNA"/>
</dbReference>
<keyword evidence="1" id="KW-0472">Membrane</keyword>
<protein>
    <submittedName>
        <fullName evidence="2">Uncharacterized protein</fullName>
    </submittedName>
</protein>
<accession>A0A1B4VFI0</accession>
<evidence type="ECO:0000256" key="1">
    <source>
        <dbReference type="SAM" id="Phobius"/>
    </source>
</evidence>
<dbReference type="KEGG" id="sva:SVA_2949"/>
<feature type="transmembrane region" description="Helical" evidence="1">
    <location>
        <begin position="69"/>
        <end position="91"/>
    </location>
</feature>